<dbReference type="InterPro" id="IPR027939">
    <property type="entry name" value="NMT1/THI5"/>
</dbReference>
<evidence type="ECO:0000313" key="2">
    <source>
        <dbReference type="EMBL" id="MFC1853280.1"/>
    </source>
</evidence>
<evidence type="ECO:0000259" key="1">
    <source>
        <dbReference type="Pfam" id="PF09084"/>
    </source>
</evidence>
<sequence length="101" mass="11337">MLCNQWLPQAQFASGYYMAVAKGIYTRYGLSVTIVNGSPGLSSFHHLQEGKTDFVTMFLVTGIRNRAAGVKLVNIAQIVQSEDITILAVRYYGQQQDQEYR</sequence>
<organism evidence="2 3">
    <name type="scientific">candidate division CSSED10-310 bacterium</name>
    <dbReference type="NCBI Taxonomy" id="2855610"/>
    <lineage>
        <taxon>Bacteria</taxon>
        <taxon>Bacteria division CSSED10-310</taxon>
    </lineage>
</organism>
<name>A0ABV6Z4A5_UNCC1</name>
<feature type="domain" description="SsuA/THI5-like" evidence="1">
    <location>
        <begin position="14"/>
        <end position="87"/>
    </location>
</feature>
<dbReference type="SUPFAM" id="SSF53850">
    <property type="entry name" value="Periplasmic binding protein-like II"/>
    <property type="match status" value="1"/>
</dbReference>
<dbReference type="PANTHER" id="PTHR31528:SF3">
    <property type="entry name" value="THIAMINE BIOSYNTHESIS PROTEIN HI_0357-RELATED"/>
    <property type="match status" value="1"/>
</dbReference>
<dbReference type="PANTHER" id="PTHR31528">
    <property type="entry name" value="4-AMINO-5-HYDROXYMETHYL-2-METHYLPYRIMIDINE PHOSPHATE SYNTHASE THI11-RELATED"/>
    <property type="match status" value="1"/>
</dbReference>
<reference evidence="2 3" key="1">
    <citation type="submission" date="2024-09" db="EMBL/GenBank/DDBJ databases">
        <title>Laminarin stimulates single cell rates of sulfate reduction while oxygen inhibits transcriptomic activity in coastal marine sediment.</title>
        <authorList>
            <person name="Lindsay M."/>
            <person name="Orcutt B."/>
            <person name="Emerson D."/>
            <person name="Stepanauskas R."/>
            <person name="D'Angelo T."/>
        </authorList>
    </citation>
    <scope>NUCLEOTIDE SEQUENCE [LARGE SCALE GENOMIC DNA]</scope>
    <source>
        <strain evidence="2">SAG AM-311-K15</strain>
    </source>
</reference>
<evidence type="ECO:0000313" key="3">
    <source>
        <dbReference type="Proteomes" id="UP001594351"/>
    </source>
</evidence>
<comment type="caution">
    <text evidence="2">The sequence shown here is derived from an EMBL/GenBank/DDBJ whole genome shotgun (WGS) entry which is preliminary data.</text>
</comment>
<dbReference type="Pfam" id="PF09084">
    <property type="entry name" value="NMT1"/>
    <property type="match status" value="1"/>
</dbReference>
<proteinExistence type="predicted"/>
<dbReference type="InterPro" id="IPR015168">
    <property type="entry name" value="SsuA/THI5"/>
</dbReference>
<dbReference type="Gene3D" id="3.40.190.10">
    <property type="entry name" value="Periplasmic binding protein-like II"/>
    <property type="match status" value="1"/>
</dbReference>
<gene>
    <name evidence="2" type="ORF">ACFL27_24035</name>
</gene>
<dbReference type="Proteomes" id="UP001594351">
    <property type="component" value="Unassembled WGS sequence"/>
</dbReference>
<keyword evidence="3" id="KW-1185">Reference proteome</keyword>
<dbReference type="EMBL" id="JBHPBY010000462">
    <property type="protein sequence ID" value="MFC1853280.1"/>
    <property type="molecule type" value="Genomic_DNA"/>
</dbReference>
<accession>A0ABV6Z4A5</accession>
<protein>
    <submittedName>
        <fullName evidence="2">ABC transporter substrate-binding protein</fullName>
    </submittedName>
</protein>